<dbReference type="AlphaFoldDB" id="E3MDR5"/>
<feature type="region of interest" description="Disordered" evidence="1">
    <location>
        <begin position="255"/>
        <end position="276"/>
    </location>
</feature>
<dbReference type="OrthoDB" id="5793938at2759"/>
<evidence type="ECO:0000313" key="3">
    <source>
        <dbReference type="Proteomes" id="UP000008281"/>
    </source>
</evidence>
<name>E3MDR5_CAERE</name>
<organism evidence="3">
    <name type="scientific">Caenorhabditis remanei</name>
    <name type="common">Caenorhabditis vulgaris</name>
    <dbReference type="NCBI Taxonomy" id="31234"/>
    <lineage>
        <taxon>Eukaryota</taxon>
        <taxon>Metazoa</taxon>
        <taxon>Ecdysozoa</taxon>
        <taxon>Nematoda</taxon>
        <taxon>Chromadorea</taxon>
        <taxon>Rhabditida</taxon>
        <taxon>Rhabditina</taxon>
        <taxon>Rhabditomorpha</taxon>
        <taxon>Rhabditoidea</taxon>
        <taxon>Rhabditidae</taxon>
        <taxon>Peloderinae</taxon>
        <taxon>Caenorhabditis</taxon>
    </lineage>
</organism>
<gene>
    <name evidence="2" type="ORF">CRE_17861</name>
</gene>
<protein>
    <recommendedName>
        <fullName evidence="4">Elongator complex protein 5</fullName>
    </recommendedName>
</protein>
<evidence type="ECO:0000256" key="1">
    <source>
        <dbReference type="SAM" id="MobiDB-lite"/>
    </source>
</evidence>
<dbReference type="Proteomes" id="UP000008281">
    <property type="component" value="Unassembled WGS sequence"/>
</dbReference>
<reference evidence="2" key="1">
    <citation type="submission" date="2007-07" db="EMBL/GenBank/DDBJ databases">
        <title>PCAP assembly of the Caenorhabditis remanei genome.</title>
        <authorList>
            <consortium name="The Caenorhabditis remanei Sequencing Consortium"/>
            <person name="Wilson R.K."/>
        </authorList>
    </citation>
    <scope>NUCLEOTIDE SEQUENCE [LARGE SCALE GENOMIC DNA]</scope>
    <source>
        <strain evidence="2">PB4641</strain>
    </source>
</reference>
<dbReference type="OMA" id="MENMSIS"/>
<dbReference type="EMBL" id="DS268437">
    <property type="protein sequence ID" value="EFO99244.1"/>
    <property type="molecule type" value="Genomic_DNA"/>
</dbReference>
<dbReference type="HOGENOM" id="CLU_1095109_0_0_1"/>
<keyword evidence="3" id="KW-1185">Reference proteome</keyword>
<evidence type="ECO:0008006" key="4">
    <source>
        <dbReference type="Google" id="ProtNLM"/>
    </source>
</evidence>
<evidence type="ECO:0000313" key="2">
    <source>
        <dbReference type="EMBL" id="EFO99244.1"/>
    </source>
</evidence>
<proteinExistence type="predicted"/>
<sequence>MSTFYDLPRSSVTVFQAPDVSDAFRILFSSLKPSEKVEKVHFICPKAFLAWHQECHIPDSESLTYSEFSDSCEVNPDDVTAPEVIFADSDIFLAFFGISKTLNLIKSLKSALKIEKIEKMRQFSAKKRVHIVTSSASPLSAHLEQFINSIFEIKSTEDANVFECSTTSFDKKGNFSVMDQLITIPKSSDTAGAKTTFKTIKKVENTMENMSISTATTPADTAKSAMDLPFFVGRQEDGVAIRDAATKKIRVGGQIVYEPDRDDDLDDSDPDDDLNI</sequence>
<feature type="compositionally biased region" description="Acidic residues" evidence="1">
    <location>
        <begin position="260"/>
        <end position="276"/>
    </location>
</feature>
<dbReference type="eggNOG" id="ENOG502TC4W">
    <property type="taxonomic scope" value="Eukaryota"/>
</dbReference>
<accession>E3MDR5</accession>
<dbReference type="STRING" id="31234.E3MDR5"/>
<dbReference type="InParanoid" id="E3MDR5"/>